<dbReference type="RefSeq" id="WP_006785457.1">
    <property type="nucleotide sequence ID" value="NZ_CABJBH010000001.1"/>
</dbReference>
<evidence type="ECO:0000256" key="2">
    <source>
        <dbReference type="SAM" id="MobiDB-lite"/>
    </source>
</evidence>
<dbReference type="InterPro" id="IPR006343">
    <property type="entry name" value="DnaB/C_C"/>
</dbReference>
<reference evidence="5 6" key="1">
    <citation type="journal article" date="2019" name="Nat. Med.">
        <title>A library of human gut bacterial isolates paired with longitudinal multiomics data enables mechanistic microbiome research.</title>
        <authorList>
            <person name="Poyet M."/>
            <person name="Groussin M."/>
            <person name="Gibbons S.M."/>
            <person name="Avila-Pacheco J."/>
            <person name="Jiang X."/>
            <person name="Kearney S.M."/>
            <person name="Perrotta A.R."/>
            <person name="Berdy B."/>
            <person name="Zhao S."/>
            <person name="Lieberman T.D."/>
            <person name="Swanson P.K."/>
            <person name="Smith M."/>
            <person name="Roesemann S."/>
            <person name="Alexander J.E."/>
            <person name="Rich S.A."/>
            <person name="Livny J."/>
            <person name="Vlamakis H."/>
            <person name="Clish C."/>
            <person name="Bullock K."/>
            <person name="Deik A."/>
            <person name="Scott J."/>
            <person name="Pierce K.A."/>
            <person name="Xavier R.J."/>
            <person name="Alm E.J."/>
        </authorList>
    </citation>
    <scope>NUCLEOTIDE SEQUENCE [LARGE SCALE GENOMIC DNA]</scope>
    <source>
        <strain evidence="5 6">BIOML-A198</strain>
    </source>
</reference>
<feature type="domain" description="DnaB/C C-terminal" evidence="3">
    <location>
        <begin position="315"/>
        <end position="378"/>
    </location>
</feature>
<evidence type="ECO:0000256" key="1">
    <source>
        <dbReference type="ARBA" id="ARBA00093462"/>
    </source>
</evidence>
<protein>
    <submittedName>
        <fullName evidence="5">Replication initiation and membrane attachment protein</fullName>
    </submittedName>
</protein>
<evidence type="ECO:0000259" key="4">
    <source>
        <dbReference type="Pfam" id="PF25888"/>
    </source>
</evidence>
<name>A0A173U354_9FIRM</name>
<feature type="domain" description="Replicative helicase loading/DNA remodeling protein DnaB N-terminal winged helix" evidence="4">
    <location>
        <begin position="6"/>
        <end position="232"/>
    </location>
</feature>
<organism evidence="5 6">
    <name type="scientific">Turicibacter sanguinis</name>
    <dbReference type="NCBI Taxonomy" id="154288"/>
    <lineage>
        <taxon>Bacteria</taxon>
        <taxon>Bacillati</taxon>
        <taxon>Bacillota</taxon>
        <taxon>Erysipelotrichia</taxon>
        <taxon>Erysipelotrichales</taxon>
        <taxon>Turicibacteraceae</taxon>
        <taxon>Turicibacter</taxon>
    </lineage>
</organism>
<sequence length="455" mass="52057">MGVSLKPNTTFDLSPIQMMTSEEIQVLTLLYQPIIGPQAVSLFTTLNTLALKKQEQSLTHHLLLQLLNTNIEEFLEWRYKLEAVGLVSVYITEESHHITYVLKRPMKARAFFSDGIINVFLNLKVGNVDYQALKQFFIEDAFKAEGKNVSKPFNEVFDTTVLLRNSQTLQASPLPVSEMKREGVELEKAFNEELLFALLKQFGLDDQILSDKLLDQINKIAFLYKLDESELARLIFDALDSDGFVNLEVFRKQAKQYFQFLNKGKPIEVVEVSQVNQETMISEANAASAKEKQLLIHLSQHPLSFLKFKQHQKEPVPADRQLVEWLVVDQQMPSGVVNVLIDYVLNISDGRLPKQLVEKIAGEWQRKEIDNTEKAIAQVKSTLKAKQKRENEKTMPAASKPSYQKSARVVRQEQVPDWLKAPQTQESNKKTLSEEDLQKIERMKQLQSQILNGKG</sequence>
<accession>A0A173U354</accession>
<evidence type="ECO:0000259" key="3">
    <source>
        <dbReference type="Pfam" id="PF07261"/>
    </source>
</evidence>
<proteinExistence type="inferred from homology"/>
<feature type="region of interest" description="Disordered" evidence="2">
    <location>
        <begin position="380"/>
        <end position="439"/>
    </location>
</feature>
<evidence type="ECO:0000313" key="6">
    <source>
        <dbReference type="Proteomes" id="UP000487649"/>
    </source>
</evidence>
<comment type="similarity">
    <text evidence="1">Belongs to the DnaB/DnaD family.</text>
</comment>
<dbReference type="Pfam" id="PF25888">
    <property type="entry name" value="WHD_DnaB"/>
    <property type="match status" value="1"/>
</dbReference>
<feature type="compositionally biased region" description="Basic and acidic residues" evidence="2">
    <location>
        <begin position="427"/>
        <end position="439"/>
    </location>
</feature>
<dbReference type="Proteomes" id="UP000487649">
    <property type="component" value="Unassembled WGS sequence"/>
</dbReference>
<dbReference type="AlphaFoldDB" id="A0A173U354"/>
<evidence type="ECO:0000313" key="5">
    <source>
        <dbReference type="EMBL" id="MTK20892.1"/>
    </source>
</evidence>
<dbReference type="GeneID" id="60057434"/>
<dbReference type="InterPro" id="IPR058660">
    <property type="entry name" value="WHD_DnaB"/>
</dbReference>
<gene>
    <name evidence="5" type="ORF">GMA92_05600</name>
</gene>
<dbReference type="Pfam" id="PF07261">
    <property type="entry name" value="DnaB_2"/>
    <property type="match status" value="1"/>
</dbReference>
<dbReference type="EMBL" id="WMQE01000009">
    <property type="protein sequence ID" value="MTK20892.1"/>
    <property type="molecule type" value="Genomic_DNA"/>
</dbReference>
<comment type="caution">
    <text evidence="5">The sequence shown here is derived from an EMBL/GenBank/DDBJ whole genome shotgun (WGS) entry which is preliminary data.</text>
</comment>
<dbReference type="OrthoDB" id="2082007at2"/>